<dbReference type="EMBL" id="LGCL01000045">
    <property type="protein sequence ID" value="KPL70032.1"/>
    <property type="molecule type" value="Genomic_DNA"/>
</dbReference>
<accession>A0A0P6WVR8</accession>
<proteinExistence type="predicted"/>
<evidence type="ECO:0000313" key="3">
    <source>
        <dbReference type="Proteomes" id="UP000050417"/>
    </source>
</evidence>
<evidence type="ECO:0000313" key="2">
    <source>
        <dbReference type="EMBL" id="KPL70032.1"/>
    </source>
</evidence>
<keyword evidence="1" id="KW-0472">Membrane</keyword>
<sequence length="72" mass="7901">MKKIENFIFGAMLGGLIGAGLAILLAPTSGKSLRDEVQGYIDNTVSEVRNAGIQRRQELEIELTRLREPKSS</sequence>
<comment type="caution">
    <text evidence="2">The sequence shown here is derived from an EMBL/GenBank/DDBJ whole genome shotgun (WGS) entry which is preliminary data.</text>
</comment>
<keyword evidence="1" id="KW-0812">Transmembrane</keyword>
<organism evidence="2 3">
    <name type="scientific">Ornatilinea apprima</name>
    <dbReference type="NCBI Taxonomy" id="1134406"/>
    <lineage>
        <taxon>Bacteria</taxon>
        <taxon>Bacillati</taxon>
        <taxon>Chloroflexota</taxon>
        <taxon>Anaerolineae</taxon>
        <taxon>Anaerolineales</taxon>
        <taxon>Anaerolineaceae</taxon>
        <taxon>Ornatilinea</taxon>
    </lineage>
</organism>
<protein>
    <recommendedName>
        <fullName evidence="4">Gas vesicle protein</fullName>
    </recommendedName>
</protein>
<evidence type="ECO:0008006" key="4">
    <source>
        <dbReference type="Google" id="ProtNLM"/>
    </source>
</evidence>
<dbReference type="RefSeq" id="WP_075064509.1">
    <property type="nucleotide sequence ID" value="NZ_LGCL01000045.1"/>
</dbReference>
<dbReference type="Proteomes" id="UP000050417">
    <property type="component" value="Unassembled WGS sequence"/>
</dbReference>
<keyword evidence="1" id="KW-1133">Transmembrane helix</keyword>
<feature type="transmembrane region" description="Helical" evidence="1">
    <location>
        <begin position="6"/>
        <end position="26"/>
    </location>
</feature>
<gene>
    <name evidence="2" type="ORF">ADN00_18385</name>
</gene>
<dbReference type="Pfam" id="PF12732">
    <property type="entry name" value="YtxH"/>
    <property type="match status" value="1"/>
</dbReference>
<dbReference type="InterPro" id="IPR024623">
    <property type="entry name" value="YtxH"/>
</dbReference>
<keyword evidence="3" id="KW-1185">Reference proteome</keyword>
<evidence type="ECO:0000256" key="1">
    <source>
        <dbReference type="SAM" id="Phobius"/>
    </source>
</evidence>
<name>A0A0P6WVR8_9CHLR</name>
<reference evidence="2 3" key="1">
    <citation type="submission" date="2015-07" db="EMBL/GenBank/DDBJ databases">
        <title>Genome sequence of Ornatilinea apprima DSM 23815.</title>
        <authorList>
            <person name="Hemp J."/>
            <person name="Ward L.M."/>
            <person name="Pace L.A."/>
            <person name="Fischer W.W."/>
        </authorList>
    </citation>
    <scope>NUCLEOTIDE SEQUENCE [LARGE SCALE GENOMIC DNA]</scope>
    <source>
        <strain evidence="2 3">P3M-1</strain>
    </source>
</reference>
<dbReference type="AlphaFoldDB" id="A0A0P6WVR8"/>